<dbReference type="PANTHER" id="PTHR38009">
    <property type="entry name" value="CONSERVED HYPOTHETICAL PHAGE TAIL PROTEIN"/>
    <property type="match status" value="1"/>
</dbReference>
<dbReference type="OrthoDB" id="73314at2"/>
<gene>
    <name evidence="1" type="ORF">A4R35_18425</name>
</gene>
<dbReference type="GO" id="GO:0005198">
    <property type="term" value="F:structural molecule activity"/>
    <property type="evidence" value="ECO:0007669"/>
    <property type="project" value="InterPro"/>
</dbReference>
<evidence type="ECO:0000313" key="1">
    <source>
        <dbReference type="EMBL" id="RAQ97519.1"/>
    </source>
</evidence>
<organism evidence="1 2">
    <name type="scientific">Thermogemmatispora tikiterensis</name>
    <dbReference type="NCBI Taxonomy" id="1825093"/>
    <lineage>
        <taxon>Bacteria</taxon>
        <taxon>Bacillati</taxon>
        <taxon>Chloroflexota</taxon>
        <taxon>Ktedonobacteria</taxon>
        <taxon>Thermogemmatisporales</taxon>
        <taxon>Thermogemmatisporaceae</taxon>
        <taxon>Thermogemmatispora</taxon>
    </lineage>
</organism>
<dbReference type="RefSeq" id="WP_112431956.1">
    <property type="nucleotide sequence ID" value="NZ_MCIF01000002.1"/>
</dbReference>
<dbReference type="InterPro" id="IPR011747">
    <property type="entry name" value="CHP02241"/>
</dbReference>
<keyword evidence="2" id="KW-1185">Reference proteome</keyword>
<proteinExistence type="predicted"/>
<protein>
    <submittedName>
        <fullName evidence="1">Phage tail protein</fullName>
    </submittedName>
</protein>
<sequence>MATEAYPGCRFYVLFEGQAQGVFTEVSGLQVEMDVLEYQEGGNNGFVYRLPGFTKVSNLTLKRGLTTSNEFYRWLADVASGRLKRRHISVVMYDVAGKELMRWNFLNAYPVKWVGPQLRAPDNTAAIETLELAHEGVTLG</sequence>
<dbReference type="EMBL" id="MCIF01000002">
    <property type="protein sequence ID" value="RAQ97519.1"/>
    <property type="molecule type" value="Genomic_DNA"/>
</dbReference>
<dbReference type="Pfam" id="PF06841">
    <property type="entry name" value="Phage_T4_gp19"/>
    <property type="match status" value="1"/>
</dbReference>
<dbReference type="Proteomes" id="UP000248706">
    <property type="component" value="Unassembled WGS sequence"/>
</dbReference>
<dbReference type="AlphaFoldDB" id="A0A328VK87"/>
<dbReference type="InterPro" id="IPR010667">
    <property type="entry name" value="Phage_T4_Gp19"/>
</dbReference>
<name>A0A328VK87_9CHLR</name>
<comment type="caution">
    <text evidence="1">The sequence shown here is derived from an EMBL/GenBank/DDBJ whole genome shotgun (WGS) entry which is preliminary data.</text>
</comment>
<dbReference type="PANTHER" id="PTHR38009:SF1">
    <property type="entry name" value="CONSERVED HYPOTHETICAL PHAGE TAIL PROTEIN"/>
    <property type="match status" value="1"/>
</dbReference>
<accession>A0A328VK87</accession>
<reference evidence="1 2" key="1">
    <citation type="submission" date="2016-08" db="EMBL/GenBank/DDBJ databases">
        <title>Analysis of Carbohydrate Active Enzymes in Thermogemmatispora T81 Reveals Carbohydrate Degradation Ability.</title>
        <authorList>
            <person name="Tomazini A."/>
            <person name="Lal S."/>
            <person name="Stott M."/>
            <person name="Henrissat B."/>
            <person name="Polikarpov I."/>
            <person name="Sparling R."/>
            <person name="Levin D.B."/>
        </authorList>
    </citation>
    <scope>NUCLEOTIDE SEQUENCE [LARGE SCALE GENOMIC DNA]</scope>
    <source>
        <strain evidence="1 2">T81</strain>
    </source>
</reference>
<evidence type="ECO:0000313" key="2">
    <source>
        <dbReference type="Proteomes" id="UP000248706"/>
    </source>
</evidence>
<dbReference type="NCBIfam" id="TIGR02241">
    <property type="entry name" value="conserved hypothetical phage tail region protein"/>
    <property type="match status" value="1"/>
</dbReference>